<accession>A0A4Z0NF74</accession>
<evidence type="ECO:0000313" key="3">
    <source>
        <dbReference type="Proteomes" id="UP000297535"/>
    </source>
</evidence>
<protein>
    <submittedName>
        <fullName evidence="2">Uncharacterized protein</fullName>
    </submittedName>
</protein>
<organism evidence="2 3">
    <name type="scientific">Methylobacterium nonmethylotrophicum</name>
    <dbReference type="NCBI Taxonomy" id="1141884"/>
    <lineage>
        <taxon>Bacteria</taxon>
        <taxon>Pseudomonadati</taxon>
        <taxon>Pseudomonadota</taxon>
        <taxon>Alphaproteobacteria</taxon>
        <taxon>Hyphomicrobiales</taxon>
        <taxon>Methylobacteriaceae</taxon>
        <taxon>Methylobacterium</taxon>
    </lineage>
</organism>
<gene>
    <name evidence="2" type="ORF">EU555_34030</name>
</gene>
<dbReference type="AlphaFoldDB" id="A0A4Z0NF74"/>
<feature type="compositionally biased region" description="Gly residues" evidence="1">
    <location>
        <begin position="88"/>
        <end position="98"/>
    </location>
</feature>
<dbReference type="Proteomes" id="UP000297535">
    <property type="component" value="Unassembled WGS sequence"/>
</dbReference>
<evidence type="ECO:0000256" key="1">
    <source>
        <dbReference type="SAM" id="MobiDB-lite"/>
    </source>
</evidence>
<reference evidence="2 3" key="1">
    <citation type="submission" date="2019-04" db="EMBL/GenBank/DDBJ databases">
        <authorList>
            <person name="Feng G."/>
            <person name="Zhu H."/>
        </authorList>
    </citation>
    <scope>NUCLEOTIDE SEQUENCE [LARGE SCALE GENOMIC DNA]</scope>
    <source>
        <strain evidence="2 3">6HR-1</strain>
    </source>
</reference>
<sequence length="98" mass="9632">MTDAPRFGAALTAGLFALAVGIGFVSLSDPAAAQGHGYGQSRGHGGSYSRHGGFGRPGYSGGHGRSYGRHGGSGRGFGYGGGHRRSSGGHGGYGGQGH</sequence>
<dbReference type="EMBL" id="SRLB01000055">
    <property type="protein sequence ID" value="TGD92917.1"/>
    <property type="molecule type" value="Genomic_DNA"/>
</dbReference>
<name>A0A4Z0NF74_9HYPH</name>
<proteinExistence type="predicted"/>
<keyword evidence="3" id="KW-1185">Reference proteome</keyword>
<feature type="compositionally biased region" description="Gly residues" evidence="1">
    <location>
        <begin position="36"/>
        <end position="81"/>
    </location>
</feature>
<comment type="caution">
    <text evidence="2">The sequence shown here is derived from an EMBL/GenBank/DDBJ whole genome shotgun (WGS) entry which is preliminary data.</text>
</comment>
<feature type="region of interest" description="Disordered" evidence="1">
    <location>
        <begin position="33"/>
        <end position="98"/>
    </location>
</feature>
<evidence type="ECO:0000313" key="2">
    <source>
        <dbReference type="EMBL" id="TGD92917.1"/>
    </source>
</evidence>